<proteinExistence type="predicted"/>
<dbReference type="Proteomes" id="UP000461234">
    <property type="component" value="Unassembled WGS sequence"/>
</dbReference>
<feature type="compositionally biased region" description="Basic and acidic residues" evidence="1">
    <location>
        <begin position="25"/>
        <end position="36"/>
    </location>
</feature>
<dbReference type="AlphaFoldDB" id="A0A0C2HNX4"/>
<dbReference type="Proteomes" id="UP000315888">
    <property type="component" value="Unassembled WGS sequence"/>
</dbReference>
<evidence type="ECO:0000313" key="2">
    <source>
        <dbReference type="EMBL" id="EKU3568771.1"/>
    </source>
</evidence>
<dbReference type="Proteomes" id="UP000252694">
    <property type="component" value="Unassembled WGS sequence"/>
</dbReference>
<dbReference type="RefSeq" id="WP_001272161.1">
    <property type="nucleotide sequence ID" value="NZ_AP022077.1"/>
</dbReference>
<dbReference type="Proteomes" id="UP000439424">
    <property type="component" value="Unassembled WGS sequence"/>
</dbReference>
<evidence type="ECO:0000256" key="1">
    <source>
        <dbReference type="SAM" id="MobiDB-lite"/>
    </source>
</evidence>
<dbReference type="EMBL" id="ABFEVW030000013">
    <property type="protein sequence ID" value="EMN1071868.1"/>
    <property type="molecule type" value="Genomic_DNA"/>
</dbReference>
<evidence type="ECO:0000313" key="10">
    <source>
        <dbReference type="Proteomes" id="UP000315888"/>
    </source>
</evidence>
<evidence type="ECO:0000313" key="12">
    <source>
        <dbReference type="Proteomes" id="UP000461234"/>
    </source>
</evidence>
<dbReference type="EMBL" id="VHGY01000022">
    <property type="protein sequence ID" value="TPU65184.1"/>
    <property type="molecule type" value="Genomic_DNA"/>
</dbReference>
<accession>A0A0C2HNX4</accession>
<organism evidence="7 10">
    <name type="scientific">Acinetobacter baumannii</name>
    <dbReference type="NCBI Taxonomy" id="470"/>
    <lineage>
        <taxon>Bacteria</taxon>
        <taxon>Pseudomonadati</taxon>
        <taxon>Pseudomonadota</taxon>
        <taxon>Gammaproteobacteria</taxon>
        <taxon>Moraxellales</taxon>
        <taxon>Moraxellaceae</taxon>
        <taxon>Acinetobacter</taxon>
        <taxon>Acinetobacter calcoaceticus/baumannii complex</taxon>
    </lineage>
</organism>
<evidence type="ECO:0000313" key="3">
    <source>
        <dbReference type="EMBL" id="KQE02826.1"/>
    </source>
</evidence>
<reference evidence="5 11" key="5">
    <citation type="submission" date="2019-11" db="EMBL/GenBank/DDBJ databases">
        <title>Multidrug-resistant Acinetobacter baumannii moving toward extensively drug-resistant over fifteen years in South of Brazil.</title>
        <authorList>
            <person name="Fedrigo N.H."/>
            <person name="Cerdeira L."/>
            <person name="Fuga B."/>
            <person name="Marini P.V.B."/>
            <person name="Shinohara D.R."/>
            <person name="Carrara-Marroni F.E."/>
            <person name="Lincopan N."/>
            <person name="Tognim M.C.B."/>
        </authorList>
    </citation>
    <scope>NUCLEOTIDE SEQUENCE [LARGE SCALE GENOMIC DNA]</scope>
    <source>
        <strain evidence="5 11">Ac576</strain>
    </source>
</reference>
<dbReference type="EMBL" id="LLGC01000186">
    <property type="protein sequence ID" value="KQE02826.1"/>
    <property type="molecule type" value="Genomic_DNA"/>
</dbReference>
<dbReference type="EMBL" id="WIOC01000024">
    <property type="protein sequence ID" value="MQR50779.1"/>
    <property type="molecule type" value="Genomic_DNA"/>
</dbReference>
<evidence type="ECO:0000313" key="5">
    <source>
        <dbReference type="EMBL" id="MVM91541.1"/>
    </source>
</evidence>
<feature type="region of interest" description="Disordered" evidence="1">
    <location>
        <begin position="17"/>
        <end position="36"/>
    </location>
</feature>
<dbReference type="EMBL" id="WPIP01000047">
    <property type="protein sequence ID" value="MVM91541.1"/>
    <property type="molecule type" value="Genomic_DNA"/>
</dbReference>
<protein>
    <recommendedName>
        <fullName evidence="13">SWIM-type domain-containing protein</fullName>
    </recommendedName>
</protein>
<reference evidence="6 9" key="2">
    <citation type="submission" date="2018-07" db="EMBL/GenBank/DDBJ databases">
        <authorList>
            <consortium name="Pathogen Informatics"/>
        </authorList>
    </citation>
    <scope>NUCLEOTIDE SEQUENCE [LARGE SCALE GENOMIC DNA]</scope>
    <source>
        <strain evidence="6 9">4300STDY7045823</strain>
    </source>
</reference>
<dbReference type="EMBL" id="UFMQ01000013">
    <property type="protein sequence ID" value="SST26176.1"/>
    <property type="molecule type" value="Genomic_DNA"/>
</dbReference>
<dbReference type="Proteomes" id="UP000051449">
    <property type="component" value="Unassembled WGS sequence"/>
</dbReference>
<reference evidence="3 8" key="1">
    <citation type="submission" date="2015-10" db="EMBL/GenBank/DDBJ databases">
        <title>The utility of whole genome sequencing in characterizing Acinetobacter epidemiology and analyzing hospital outbreaks.</title>
        <authorList>
            <person name="Ozer E.A."/>
            <person name="Fitzpatrick M.A."/>
            <person name="Hauser A.R."/>
        </authorList>
    </citation>
    <scope>NUCLEOTIDE SEQUENCE [LARGE SCALE GENOMIC DNA]</scope>
    <source>
        <strain evidence="3 8">ABBL072</strain>
    </source>
</reference>
<sequence>MSAFKPDDLRRAQLQLNQSLQNGGVRRDQQSRQRADREQRAFAEKEIEYDDWGRKIPKPMFLRPQDIAQGEKYDVERVLFTTLGQRNGEVPRRITRDDILAFQENIQLLKDQYSKGITPQNIINLSRQDDIDRANEQIYLAVPVSRKAGLVHLLTNAGPNSKVLNHHVEIEFSNFKSVVFDIDKQALNTVKNRLAKGKIKFQCDCERHTFWYRYMATIGGYNLGRDEGGFPKIRNPHLSGVACKHVLRVVKWISSPSGIAYLKKEVEKDRKKQVGARYKQTDKQIQNSINEQVKDLMNGSVKPIKANIQKAEKEMMRRADKVAKKLLERELKTLKRFEVETVRASQIERIQALHKSGAIDNDMLNVFMKGLSRNAK</sequence>
<reference evidence="4 12" key="4">
    <citation type="submission" date="2019-10" db="EMBL/GenBank/DDBJ databases">
        <title>Genetic environment of the oxa23 gene and comparative analysis of carbapenem resistant Acinetobacter baumannii isolates belonging to global clone 1, lineage 2 recovered in a burns hospital outbreak in 2012-2013.</title>
        <authorList>
            <person name="Douraghi M."/>
            <person name="Aris P."/>
            <person name="Kenyon J."/>
            <person name="Hamidian M."/>
        </authorList>
    </citation>
    <scope>NUCLEOTIDE SEQUENCE [LARGE SCALE GENOMIC DNA]</scope>
    <source>
        <strain evidence="4 12">ABS103</strain>
    </source>
</reference>
<evidence type="ECO:0000313" key="6">
    <source>
        <dbReference type="EMBL" id="SST26176.1"/>
    </source>
</evidence>
<reference evidence="7 10" key="3">
    <citation type="submission" date="2019-06" db="EMBL/GenBank/DDBJ databases">
        <title>A Diverse Panel of Clinical Acinetobacter baumannii for Research Use.</title>
        <authorList>
            <person name="Mcgann P."/>
            <person name="Snesrud E."/>
            <person name="Galac M.R."/>
        </authorList>
    </citation>
    <scope>NUCLEOTIDE SEQUENCE [LARGE SCALE GENOMIC DNA]</scope>
    <source>
        <strain evidence="7 10">MRSN14237</strain>
    </source>
</reference>
<evidence type="ECO:0000313" key="7">
    <source>
        <dbReference type="EMBL" id="TPU65184.1"/>
    </source>
</evidence>
<gene>
    <name evidence="3" type="ORF">APD33_15565</name>
    <name evidence="4" type="ORF">F2P40_15875</name>
    <name evidence="7" type="ORF">FJU42_08310</name>
    <name evidence="5" type="ORF">GNY86_08425</name>
    <name evidence="2" type="ORF">MKP18_002176</name>
    <name evidence="6" type="ORF">SAMEA104305318_02691</name>
</gene>
<evidence type="ECO:0000313" key="11">
    <source>
        <dbReference type="Proteomes" id="UP000439424"/>
    </source>
</evidence>
<dbReference type="EMBL" id="ABFEVW020000013">
    <property type="protein sequence ID" value="EKU3568771.1"/>
    <property type="molecule type" value="Genomic_DNA"/>
</dbReference>
<evidence type="ECO:0000313" key="8">
    <source>
        <dbReference type="Proteomes" id="UP000051449"/>
    </source>
</evidence>
<evidence type="ECO:0008006" key="13">
    <source>
        <dbReference type="Google" id="ProtNLM"/>
    </source>
</evidence>
<name>A0A0C2HNX4_ACIBA</name>
<reference evidence="2" key="6">
    <citation type="submission" date="2023-06" db="EMBL/GenBank/DDBJ databases">
        <authorList>
            <consortium name="Clinical and Environmental Microbiology Branch: Whole genome sequencing antimicrobial resistance pathogens in the healthcare setting"/>
        </authorList>
    </citation>
    <scope>NUCLEOTIDE SEQUENCE</scope>
    <source>
        <strain evidence="2">2021GN-00227</strain>
    </source>
</reference>
<evidence type="ECO:0000313" key="4">
    <source>
        <dbReference type="EMBL" id="MQR50779.1"/>
    </source>
</evidence>
<evidence type="ECO:0000313" key="9">
    <source>
        <dbReference type="Proteomes" id="UP000252694"/>
    </source>
</evidence>